<organism evidence="4 5">
    <name type="scientific">Micromonospora saelicesensis</name>
    <dbReference type="NCBI Taxonomy" id="285676"/>
    <lineage>
        <taxon>Bacteria</taxon>
        <taxon>Bacillati</taxon>
        <taxon>Actinomycetota</taxon>
        <taxon>Actinomycetes</taxon>
        <taxon>Micromonosporales</taxon>
        <taxon>Micromonosporaceae</taxon>
        <taxon>Micromonospora</taxon>
    </lineage>
</organism>
<sequence length="278" mass="29428">MEILRYTAFANDSRGGNPAGVVLDATGLDSEKMAEIAAEVGYSETAFLFPVAGEHTVARYFSPRIEVPFCGHATIAAAVAHARLNGPGVLHLATKAGYIEVRTSIEPSGSVYATLVSVPPRTAQIQDDDLVALLAALDWSPDELDPGLPPLAAYAGAWHPVIGAASRERLADLRYDEGALLEVMERNDWATVDLVWRESEHVFHTRNPFPTGGVFEDPATGAAAAAFGGYLRELGLVRPPARVTIHQGVDMGRPGVILVDVPAEPNSGIAVSGTAVQL</sequence>
<dbReference type="Proteomes" id="UP000198864">
    <property type="component" value="Unassembled WGS sequence"/>
</dbReference>
<reference evidence="4 5" key="1">
    <citation type="submission" date="2016-06" db="EMBL/GenBank/DDBJ databases">
        <authorList>
            <person name="Kjaerup R.B."/>
            <person name="Dalgaard T.S."/>
            <person name="Juul-Madsen H.R."/>
        </authorList>
    </citation>
    <scope>NUCLEOTIDE SEQUENCE [LARGE SCALE GENOMIC DNA]</scope>
    <source>
        <strain evidence="4 5">DSM 44871</strain>
    </source>
</reference>
<dbReference type="PIRSF" id="PIRSF016184">
    <property type="entry name" value="PhzC_PhzF"/>
    <property type="match status" value="1"/>
</dbReference>
<dbReference type="Pfam" id="PF02567">
    <property type="entry name" value="PhzC-PhzF"/>
    <property type="match status" value="1"/>
</dbReference>
<keyword evidence="2" id="KW-0413">Isomerase</keyword>
<dbReference type="InterPro" id="IPR003719">
    <property type="entry name" value="Phenazine_PhzF-like"/>
</dbReference>
<comment type="similarity">
    <text evidence="1">Belongs to the PhzF family.</text>
</comment>
<evidence type="ECO:0000313" key="5">
    <source>
        <dbReference type="Proteomes" id="UP000198864"/>
    </source>
</evidence>
<gene>
    <name evidence="4" type="ORF">GA0070561_4967</name>
</gene>
<dbReference type="GO" id="GO:0005737">
    <property type="term" value="C:cytoplasm"/>
    <property type="evidence" value="ECO:0007669"/>
    <property type="project" value="TreeGrafter"/>
</dbReference>
<evidence type="ECO:0000256" key="1">
    <source>
        <dbReference type="ARBA" id="ARBA00008270"/>
    </source>
</evidence>
<dbReference type="PANTHER" id="PTHR13774:SF39">
    <property type="entry name" value="BIOSYNTHESIS PROTEIN, PUTATIVE-RELATED"/>
    <property type="match status" value="1"/>
</dbReference>
<dbReference type="SUPFAM" id="SSF54506">
    <property type="entry name" value="Diaminopimelate epimerase-like"/>
    <property type="match status" value="1"/>
</dbReference>
<protein>
    <submittedName>
        <fullName evidence="4">Phenazine biosynthesis protein PhzF family</fullName>
    </submittedName>
</protein>
<dbReference type="EMBL" id="FMCR01000005">
    <property type="protein sequence ID" value="SCF28362.1"/>
    <property type="molecule type" value="Genomic_DNA"/>
</dbReference>
<name>A0A1C4Z5N2_9ACTN</name>
<dbReference type="NCBIfam" id="TIGR00654">
    <property type="entry name" value="PhzF_family"/>
    <property type="match status" value="1"/>
</dbReference>
<feature type="active site" evidence="3">
    <location>
        <position position="44"/>
    </location>
</feature>
<proteinExistence type="inferred from homology"/>
<evidence type="ECO:0000256" key="3">
    <source>
        <dbReference type="PIRSR" id="PIRSR016184-1"/>
    </source>
</evidence>
<dbReference type="AlphaFoldDB" id="A0A1C4Z5N2"/>
<accession>A0A1C4Z5N2</accession>
<dbReference type="Gene3D" id="3.10.310.10">
    <property type="entry name" value="Diaminopimelate Epimerase, Chain A, domain 1"/>
    <property type="match status" value="2"/>
</dbReference>
<dbReference type="GO" id="GO:0016853">
    <property type="term" value="F:isomerase activity"/>
    <property type="evidence" value="ECO:0007669"/>
    <property type="project" value="UniProtKB-KW"/>
</dbReference>
<dbReference type="RefSeq" id="WP_091404551.1">
    <property type="nucleotide sequence ID" value="NZ_FMCR01000005.1"/>
</dbReference>
<evidence type="ECO:0000256" key="2">
    <source>
        <dbReference type="ARBA" id="ARBA00023235"/>
    </source>
</evidence>
<dbReference type="PANTHER" id="PTHR13774">
    <property type="entry name" value="PHENAZINE BIOSYNTHESIS PROTEIN"/>
    <property type="match status" value="1"/>
</dbReference>
<evidence type="ECO:0000313" key="4">
    <source>
        <dbReference type="EMBL" id="SCF28362.1"/>
    </source>
</evidence>
<dbReference type="STRING" id="285676.GA0070561_4967"/>